<evidence type="ECO:0000256" key="6">
    <source>
        <dbReference type="ARBA" id="ARBA00022737"/>
    </source>
</evidence>
<keyword evidence="6" id="KW-0677">Repeat</keyword>
<dbReference type="SUPFAM" id="SSF52058">
    <property type="entry name" value="L domain-like"/>
    <property type="match status" value="1"/>
</dbReference>
<dbReference type="PROSITE" id="PS51450">
    <property type="entry name" value="LRR"/>
    <property type="match status" value="2"/>
</dbReference>
<dbReference type="SMART" id="SM00255">
    <property type="entry name" value="TIR"/>
    <property type="match status" value="1"/>
</dbReference>
<dbReference type="PROSITE" id="PS50104">
    <property type="entry name" value="TIR"/>
    <property type="match status" value="1"/>
</dbReference>
<evidence type="ECO:0000256" key="7">
    <source>
        <dbReference type="ARBA" id="ARBA00022989"/>
    </source>
</evidence>
<evidence type="ECO:0000256" key="8">
    <source>
        <dbReference type="ARBA" id="ARBA00023136"/>
    </source>
</evidence>
<evidence type="ECO:0000256" key="2">
    <source>
        <dbReference type="ARBA" id="ARBA00009634"/>
    </source>
</evidence>
<dbReference type="GO" id="GO:0005886">
    <property type="term" value="C:plasma membrane"/>
    <property type="evidence" value="ECO:0007669"/>
    <property type="project" value="TreeGrafter"/>
</dbReference>
<dbReference type="Gene3D" id="3.80.10.10">
    <property type="entry name" value="Ribonuclease Inhibitor"/>
    <property type="match status" value="1"/>
</dbReference>
<keyword evidence="10" id="KW-0325">Glycoprotein</keyword>
<dbReference type="InterPro" id="IPR000157">
    <property type="entry name" value="TIR_dom"/>
</dbReference>
<keyword evidence="5" id="KW-0732">Signal</keyword>
<dbReference type="PANTHER" id="PTHR24365">
    <property type="entry name" value="TOLL-LIKE RECEPTOR"/>
    <property type="match status" value="1"/>
</dbReference>
<dbReference type="PANTHER" id="PTHR24365:SF530">
    <property type="entry name" value="MSTPROX-RELATED"/>
    <property type="match status" value="1"/>
</dbReference>
<proteinExistence type="inferred from homology"/>
<dbReference type="InterPro" id="IPR001611">
    <property type="entry name" value="Leu-rich_rpt"/>
</dbReference>
<comment type="subcellular location">
    <subcellularLocation>
        <location evidence="1">Membrane</location>
        <topology evidence="1">Single-pass membrane protein</topology>
    </subcellularLocation>
</comment>
<feature type="domain" description="TIR" evidence="12">
    <location>
        <begin position="430"/>
        <end position="571"/>
    </location>
</feature>
<reference evidence="14" key="1">
    <citation type="submission" date="2025-08" db="UniProtKB">
        <authorList>
            <consortium name="RefSeq"/>
        </authorList>
    </citation>
    <scope>IDENTIFICATION</scope>
    <source>
        <tissue evidence="14">Whole sample</tissue>
    </source>
</reference>
<evidence type="ECO:0000313" key="13">
    <source>
        <dbReference type="Proteomes" id="UP000694844"/>
    </source>
</evidence>
<evidence type="ECO:0000256" key="1">
    <source>
        <dbReference type="ARBA" id="ARBA00004167"/>
    </source>
</evidence>
<dbReference type="RefSeq" id="XP_022292289.1">
    <property type="nucleotide sequence ID" value="XM_022436581.1"/>
</dbReference>
<keyword evidence="8 11" id="KW-0472">Membrane</keyword>
<evidence type="ECO:0000256" key="9">
    <source>
        <dbReference type="ARBA" id="ARBA00023170"/>
    </source>
</evidence>
<dbReference type="SUPFAM" id="SSF52200">
    <property type="entry name" value="Toll/Interleukin receptor TIR domain"/>
    <property type="match status" value="1"/>
</dbReference>
<keyword evidence="7 11" id="KW-1133">Transmembrane helix</keyword>
<dbReference type="SMART" id="SM00369">
    <property type="entry name" value="LRR_TYP"/>
    <property type="match status" value="2"/>
</dbReference>
<sequence>MGTIINIRHLRNIRNTNITELFLTNNRIELFQQGVISTLPKTIEVFSIAENKLSNGPYFLEIHSMSNLRVFNMSFQRHIAWVSFLSPLVSFCQEKVDSHVQNRDQNVDSYVQNHEPKTDNKKLNYNISIILPPNLEFLDLQSNRGYAKTVNFTIHAAKLKHAYLQNNFVVSFGNIEAKNNIIETLDVSNNYCHRALRPEDGQHLKHYNLSYNDLGQDLEQDTEGEIFKSLTNLEMLDISFNTILSLPKLLLRNSKKLKYINASNNRLSDWSVDISEMLNLTLLDLSENKLTTINDNTRNHFAKSFQRQKLKLDLSKNRILCTCDNEKYLQWLVKYKEHMLNIQNYTCSTNTAGFDFKSLDSSLDLLLKHCASYTGWYIGGAAFLAIVSSVILGVILVKNKWKIRYLIYKGKQRLRFNVTSYNQVPTSAHYDYDAFISYSGRELMFVLKEVIPRLEVNCNRTLLIRDRDYLPGIPKVDSIMSSLQESKRTICIVSKKYLESKWRDYELNMARVEGIKDRGTLDYVILILLPEVYSSGYPCKIMDLVRKDRYIEYPKESCAFDDFWDRLNRMIED</sequence>
<comment type="similarity">
    <text evidence="2">Belongs to the Toll-like receptor family.</text>
</comment>
<dbReference type="InterPro" id="IPR035897">
    <property type="entry name" value="Toll_tir_struct_dom_sf"/>
</dbReference>
<evidence type="ECO:0000256" key="10">
    <source>
        <dbReference type="ARBA" id="ARBA00023180"/>
    </source>
</evidence>
<dbReference type="Gene3D" id="3.40.50.10140">
    <property type="entry name" value="Toll/interleukin-1 receptor homology (TIR) domain"/>
    <property type="match status" value="1"/>
</dbReference>
<dbReference type="GO" id="GO:0007165">
    <property type="term" value="P:signal transduction"/>
    <property type="evidence" value="ECO:0007669"/>
    <property type="project" value="InterPro"/>
</dbReference>
<name>A0A8B8AQ56_CRAVI</name>
<evidence type="ECO:0000313" key="14">
    <source>
        <dbReference type="RefSeq" id="XP_022292289.1"/>
    </source>
</evidence>
<keyword evidence="3" id="KW-0433">Leucine-rich repeat</keyword>
<dbReference type="InterPro" id="IPR032675">
    <property type="entry name" value="LRR_dom_sf"/>
</dbReference>
<dbReference type="AlphaFoldDB" id="A0A8B8AQ56"/>
<evidence type="ECO:0000256" key="5">
    <source>
        <dbReference type="ARBA" id="ARBA00022729"/>
    </source>
</evidence>
<dbReference type="OrthoDB" id="1526598at2759"/>
<evidence type="ECO:0000259" key="12">
    <source>
        <dbReference type="PROSITE" id="PS50104"/>
    </source>
</evidence>
<evidence type="ECO:0000256" key="3">
    <source>
        <dbReference type="ARBA" id="ARBA00022614"/>
    </source>
</evidence>
<evidence type="ECO:0000256" key="11">
    <source>
        <dbReference type="SAM" id="Phobius"/>
    </source>
</evidence>
<dbReference type="Pfam" id="PF13676">
    <property type="entry name" value="TIR_2"/>
    <property type="match status" value="1"/>
</dbReference>
<dbReference type="GO" id="GO:0038023">
    <property type="term" value="F:signaling receptor activity"/>
    <property type="evidence" value="ECO:0007669"/>
    <property type="project" value="TreeGrafter"/>
</dbReference>
<feature type="transmembrane region" description="Helical" evidence="11">
    <location>
        <begin position="376"/>
        <end position="397"/>
    </location>
</feature>
<organism evidence="13 14">
    <name type="scientific">Crassostrea virginica</name>
    <name type="common">Eastern oyster</name>
    <dbReference type="NCBI Taxonomy" id="6565"/>
    <lineage>
        <taxon>Eukaryota</taxon>
        <taxon>Metazoa</taxon>
        <taxon>Spiralia</taxon>
        <taxon>Lophotrochozoa</taxon>
        <taxon>Mollusca</taxon>
        <taxon>Bivalvia</taxon>
        <taxon>Autobranchia</taxon>
        <taxon>Pteriomorphia</taxon>
        <taxon>Ostreida</taxon>
        <taxon>Ostreoidea</taxon>
        <taxon>Ostreidae</taxon>
        <taxon>Crassostrea</taxon>
    </lineage>
</organism>
<keyword evidence="9" id="KW-0675">Receptor</keyword>
<gene>
    <name evidence="14" type="primary">LOC111103363</name>
</gene>
<accession>A0A8B8AQ56</accession>
<keyword evidence="13" id="KW-1185">Reference proteome</keyword>
<dbReference type="GeneID" id="111103363"/>
<dbReference type="KEGG" id="cvn:111103363"/>
<protein>
    <submittedName>
        <fullName evidence="14">Toll-like receptor 13</fullName>
    </submittedName>
</protein>
<keyword evidence="4 11" id="KW-0812">Transmembrane</keyword>
<dbReference type="InterPro" id="IPR003591">
    <property type="entry name" value="Leu-rich_rpt_typical-subtyp"/>
</dbReference>
<dbReference type="Proteomes" id="UP000694844">
    <property type="component" value="Chromosome 7"/>
</dbReference>
<evidence type="ECO:0000256" key="4">
    <source>
        <dbReference type="ARBA" id="ARBA00022692"/>
    </source>
</evidence>